<dbReference type="STRING" id="1227482.C469_03230"/>
<sequence length="71" mass="7295">MVGGSGGEASPSEEVETDTHVCTPPEAVGMKGASAWSDAPHGEADRLGDVLAAHRRPLTALADHPCHRHAS</sequence>
<evidence type="ECO:0000256" key="1">
    <source>
        <dbReference type="SAM" id="MobiDB-lite"/>
    </source>
</evidence>
<reference evidence="2 3" key="1">
    <citation type="journal article" date="2014" name="PLoS Genet.">
        <title>Phylogenetically driven sequencing of extremely halophilic archaea reveals strategies for static and dynamic osmo-response.</title>
        <authorList>
            <person name="Becker E.A."/>
            <person name="Seitzer P.M."/>
            <person name="Tritt A."/>
            <person name="Larsen D."/>
            <person name="Krusor M."/>
            <person name="Yao A.I."/>
            <person name="Wu D."/>
            <person name="Madern D."/>
            <person name="Eisen J.A."/>
            <person name="Darling A.E."/>
            <person name="Facciotti M.T."/>
        </authorList>
    </citation>
    <scope>NUCLEOTIDE SEQUENCE [LARGE SCALE GENOMIC DNA]</scope>
    <source>
        <strain evidence="2 3">DSM 21995</strain>
    </source>
</reference>
<evidence type="ECO:0000313" key="2">
    <source>
        <dbReference type="EMBL" id="EMA63361.1"/>
    </source>
</evidence>
<feature type="region of interest" description="Disordered" evidence="1">
    <location>
        <begin position="1"/>
        <end position="43"/>
    </location>
</feature>
<dbReference type="EMBL" id="AOJG01000008">
    <property type="protein sequence ID" value="EMA63361.1"/>
    <property type="molecule type" value="Genomic_DNA"/>
</dbReference>
<evidence type="ECO:0000313" key="3">
    <source>
        <dbReference type="Proteomes" id="UP000011650"/>
    </source>
</evidence>
<dbReference type="Proteomes" id="UP000011650">
    <property type="component" value="Unassembled WGS sequence"/>
</dbReference>
<comment type="caution">
    <text evidence="2">The sequence shown here is derived from an EMBL/GenBank/DDBJ whole genome shotgun (WGS) entry which is preliminary data.</text>
</comment>
<name>M0NZW1_9EURY</name>
<organism evidence="2 3">
    <name type="scientific">Halorubrum lipolyticum DSM 21995</name>
    <dbReference type="NCBI Taxonomy" id="1227482"/>
    <lineage>
        <taxon>Archaea</taxon>
        <taxon>Methanobacteriati</taxon>
        <taxon>Methanobacteriota</taxon>
        <taxon>Stenosarchaea group</taxon>
        <taxon>Halobacteria</taxon>
        <taxon>Halobacteriales</taxon>
        <taxon>Haloferacaceae</taxon>
        <taxon>Halorubrum</taxon>
    </lineage>
</organism>
<accession>M0NZW1</accession>
<dbReference type="AlphaFoldDB" id="M0NZW1"/>
<dbReference type="PATRIC" id="fig|1227482.3.peg.650"/>
<protein>
    <submittedName>
        <fullName evidence="2">Uncharacterized protein</fullName>
    </submittedName>
</protein>
<gene>
    <name evidence="2" type="ORF">C469_03230</name>
</gene>
<keyword evidence="3" id="KW-1185">Reference proteome</keyword>
<proteinExistence type="predicted"/>